<dbReference type="InterPro" id="IPR000242">
    <property type="entry name" value="PTP_cat"/>
</dbReference>
<evidence type="ECO:0000256" key="4">
    <source>
        <dbReference type="ARBA" id="ARBA00022729"/>
    </source>
</evidence>
<dbReference type="KEGG" id="vde:111250184"/>
<dbReference type="GeneID" id="111250184"/>
<feature type="domain" description="Tyrosine-protein phosphatase" evidence="13">
    <location>
        <begin position="1008"/>
        <end position="1268"/>
    </location>
</feature>
<dbReference type="EC" id="3.1.3.48" evidence="2"/>
<feature type="domain" description="Tyrosine-protein phosphatase" evidence="13">
    <location>
        <begin position="1300"/>
        <end position="1583"/>
    </location>
</feature>
<evidence type="ECO:0000313" key="18">
    <source>
        <dbReference type="Proteomes" id="UP000594260"/>
    </source>
</evidence>
<dbReference type="GO" id="GO:0004725">
    <property type="term" value="F:protein tyrosine phosphatase activity"/>
    <property type="evidence" value="ECO:0007669"/>
    <property type="project" value="UniProtKB-EC"/>
</dbReference>
<evidence type="ECO:0000256" key="8">
    <source>
        <dbReference type="ARBA" id="ARBA00023136"/>
    </source>
</evidence>
<feature type="domain" description="Fibronectin type-III" evidence="16">
    <location>
        <begin position="432"/>
        <end position="532"/>
    </location>
</feature>
<accession>A0A7M7K5H1</accession>
<dbReference type="InterPro" id="IPR050713">
    <property type="entry name" value="RTP_Phos/Ushers"/>
</dbReference>
<dbReference type="InterPro" id="IPR003599">
    <property type="entry name" value="Ig_sub"/>
</dbReference>
<dbReference type="Gene3D" id="2.60.40.10">
    <property type="entry name" value="Immunoglobulins"/>
    <property type="match status" value="4"/>
</dbReference>
<feature type="compositionally biased region" description="Polar residues" evidence="11">
    <location>
        <begin position="207"/>
        <end position="249"/>
    </location>
</feature>
<dbReference type="PROSITE" id="PS50853">
    <property type="entry name" value="FN3"/>
    <property type="match status" value="3"/>
</dbReference>
<dbReference type="RefSeq" id="XP_022660757.1">
    <property type="nucleotide sequence ID" value="XM_022805022.1"/>
</dbReference>
<dbReference type="Pfam" id="PF00041">
    <property type="entry name" value="fn3"/>
    <property type="match status" value="3"/>
</dbReference>
<evidence type="ECO:0000313" key="17">
    <source>
        <dbReference type="EnsemblMetazoa" id="XP_022660757"/>
    </source>
</evidence>
<evidence type="ECO:0000256" key="2">
    <source>
        <dbReference type="ARBA" id="ARBA00013064"/>
    </source>
</evidence>
<evidence type="ECO:0000256" key="12">
    <source>
        <dbReference type="SAM" id="Phobius"/>
    </source>
</evidence>
<dbReference type="SMART" id="SM00194">
    <property type="entry name" value="PTPc"/>
    <property type="match status" value="2"/>
</dbReference>
<evidence type="ECO:0000259" key="15">
    <source>
        <dbReference type="PROSITE" id="PS50835"/>
    </source>
</evidence>
<dbReference type="SUPFAM" id="SSF52799">
    <property type="entry name" value="(Phosphotyrosine protein) phosphatases II"/>
    <property type="match status" value="2"/>
</dbReference>
<evidence type="ECO:0000256" key="9">
    <source>
        <dbReference type="ARBA" id="ARBA00023180"/>
    </source>
</evidence>
<protein>
    <recommendedName>
        <fullName evidence="2">protein-tyrosine-phosphatase</fullName>
        <ecNumber evidence="2">3.1.3.48</ecNumber>
    </recommendedName>
</protein>
<organism evidence="17 18">
    <name type="scientific">Varroa destructor</name>
    <name type="common">Honeybee mite</name>
    <dbReference type="NCBI Taxonomy" id="109461"/>
    <lineage>
        <taxon>Eukaryota</taxon>
        <taxon>Metazoa</taxon>
        <taxon>Ecdysozoa</taxon>
        <taxon>Arthropoda</taxon>
        <taxon>Chelicerata</taxon>
        <taxon>Arachnida</taxon>
        <taxon>Acari</taxon>
        <taxon>Parasitiformes</taxon>
        <taxon>Mesostigmata</taxon>
        <taxon>Gamasina</taxon>
        <taxon>Dermanyssoidea</taxon>
        <taxon>Varroidae</taxon>
        <taxon>Varroa</taxon>
    </lineage>
</organism>
<dbReference type="SMART" id="SM00404">
    <property type="entry name" value="PTPc_motif"/>
    <property type="match status" value="2"/>
</dbReference>
<dbReference type="PROSITE" id="PS50056">
    <property type="entry name" value="TYR_PHOSPHATASE_2"/>
    <property type="match status" value="2"/>
</dbReference>
<evidence type="ECO:0000259" key="16">
    <source>
        <dbReference type="PROSITE" id="PS50853"/>
    </source>
</evidence>
<dbReference type="Proteomes" id="UP000594260">
    <property type="component" value="Unplaced"/>
</dbReference>
<keyword evidence="3 12" id="KW-0812">Transmembrane</keyword>
<evidence type="ECO:0000256" key="6">
    <source>
        <dbReference type="ARBA" id="ARBA00022912"/>
    </source>
</evidence>
<dbReference type="CDD" id="cd00063">
    <property type="entry name" value="FN3"/>
    <property type="match status" value="3"/>
</dbReference>
<dbReference type="SUPFAM" id="SSF49265">
    <property type="entry name" value="Fibronectin type III"/>
    <property type="match status" value="2"/>
</dbReference>
<evidence type="ECO:0000256" key="5">
    <source>
        <dbReference type="ARBA" id="ARBA00022801"/>
    </source>
</evidence>
<feature type="domain" description="Tyrosine specific protein phosphatases" evidence="14">
    <location>
        <begin position="1515"/>
        <end position="1574"/>
    </location>
</feature>
<evidence type="ECO:0000256" key="3">
    <source>
        <dbReference type="ARBA" id="ARBA00022692"/>
    </source>
</evidence>
<dbReference type="InterPro" id="IPR003595">
    <property type="entry name" value="Tyr_Pase_cat"/>
</dbReference>
<dbReference type="CTD" id="39443"/>
<feature type="domain" description="Ig-like" evidence="15">
    <location>
        <begin position="147"/>
        <end position="330"/>
    </location>
</feature>
<dbReference type="InterPro" id="IPR029021">
    <property type="entry name" value="Prot-tyrosine_phosphatase-like"/>
</dbReference>
<keyword evidence="8 12" id="KW-0472">Membrane</keyword>
<dbReference type="PANTHER" id="PTHR46957:SF3">
    <property type="entry name" value="CYTOKINE RECEPTOR"/>
    <property type="match status" value="1"/>
</dbReference>
<feature type="transmembrane region" description="Helical" evidence="12">
    <location>
        <begin position="906"/>
        <end position="930"/>
    </location>
</feature>
<dbReference type="InterPro" id="IPR003961">
    <property type="entry name" value="FN3_dom"/>
</dbReference>
<keyword evidence="4" id="KW-0732">Signal</keyword>
<feature type="transmembrane region" description="Helical" evidence="12">
    <location>
        <begin position="21"/>
        <end position="40"/>
    </location>
</feature>
<evidence type="ECO:0000259" key="13">
    <source>
        <dbReference type="PROSITE" id="PS50055"/>
    </source>
</evidence>
<evidence type="ECO:0000256" key="7">
    <source>
        <dbReference type="ARBA" id="ARBA00022989"/>
    </source>
</evidence>
<keyword evidence="7 12" id="KW-1133">Transmembrane helix</keyword>
<evidence type="ECO:0000256" key="10">
    <source>
        <dbReference type="ARBA" id="ARBA00051722"/>
    </source>
</evidence>
<dbReference type="InterPro" id="IPR007110">
    <property type="entry name" value="Ig-like_dom"/>
</dbReference>
<keyword evidence="18" id="KW-1185">Reference proteome</keyword>
<keyword evidence="5" id="KW-0378">Hydrolase</keyword>
<dbReference type="OMA" id="FQVRACS"/>
<dbReference type="FunCoup" id="A0A7M7K5H1">
    <property type="interactions" value="52"/>
</dbReference>
<dbReference type="FunFam" id="3.90.190.10:FF:000102">
    <property type="entry name" value="Receptor-type tyrosine-protein phosphatase"/>
    <property type="match status" value="1"/>
</dbReference>
<dbReference type="PROSITE" id="PS50055">
    <property type="entry name" value="TYR_PHOSPHATASE_PTP"/>
    <property type="match status" value="2"/>
</dbReference>
<dbReference type="InterPro" id="IPR036116">
    <property type="entry name" value="FN3_sf"/>
</dbReference>
<feature type="region of interest" description="Disordered" evidence="11">
    <location>
        <begin position="207"/>
        <end position="262"/>
    </location>
</feature>
<comment type="catalytic activity">
    <reaction evidence="10">
        <text>O-phospho-L-tyrosyl-[protein] + H2O = L-tyrosyl-[protein] + phosphate</text>
        <dbReference type="Rhea" id="RHEA:10684"/>
        <dbReference type="Rhea" id="RHEA-COMP:10136"/>
        <dbReference type="Rhea" id="RHEA-COMP:20101"/>
        <dbReference type="ChEBI" id="CHEBI:15377"/>
        <dbReference type="ChEBI" id="CHEBI:43474"/>
        <dbReference type="ChEBI" id="CHEBI:46858"/>
        <dbReference type="ChEBI" id="CHEBI:61978"/>
        <dbReference type="EC" id="3.1.3.48"/>
    </reaction>
</comment>
<sequence>MGHYQPRPQEVTQSGSLRATVTVFLGYVVLYLGLLCSLIARISDELSIDIDNPNPLHVANCTPVKFVCRLNSTSERPSTNPVEVYWSFRGENASKLPGVNTTFDGHLASLHIPCPERNYSGVYQCLAEEKNTSIIYKKELNFNVYVPVSVQVSASESEPPLHGNTSLTCRVTAWPHRMLLVWSRGPLASGPSDPWWLAVGRNETTVTTSDSISVNNATSSSGSGVSANERSTTISVTSNGGGSESQSPASLPIADSGVTANRGNGAHRIVDLTHDSHAQVVGDGTVQDDDVTSSSQLLLNDLSREQNATYYCYAYNAENNMTAMSSHHVQVIEPPELNFNKVTAEDSRTVKLRWQVRYPNNQPVARYHLQVKNYSAEVDWLDVHNAIPANTTSYTVGYLAPGVTYGFRVAGVNNVGVGEWVARNITMPPDVPPKINQVHLLATTNNTLVFAWQRPPHNNGATISQYNFQLLHDQQLHENRTMAANENSTRSNYMFVYVALTPGDSYAFQVRACNAIGCGNWSDQLDANTSDGTAGAPLEVQMKCFSNDERNMTYTLVTWKAPTEARGTIQGYNITLEGSAIFRRETGALETENVLEAHEVNATTTQFRVAVKPHTNYTVRVCTINRAGCGNLSGISVKSACISPPIVPPALPRFNLEKGDHDKQLRLKMIRVSERVAEILCYRVVLIKLPIGDIFRLLPRDPTELNVTSWEMAHKPETHIGAYVAESIPSEELPEEVILGDLQGFHCDSSLLVKLPQRLRGISNRHNVSAQTGAVTGMIPTSSQHGLKTKPSGKSSTDDEELRRLQTIDDIATYRRRRTVYLQGRQLHRRDTSGIQIDSASSTAQPSSYQHREIYDGLLSSKTNYTGYVEIHVRGENGTVLSRQSGYFPPVETGADRTAVAHDSPAALFAALLSGLLLVILMLLVLVCLIRKKSLKLYTDPGEELLDDSRLYAELRLSTLLRHALLKPIPVNIISPSVKEPPPTSMPIKAHNLPAAFIKRHADNDHLFQNEFDLLPDKFKDRTTYASDAPENAHKNRYPDIKAYDQTRVKLTPLDSQMGSDYINANVVEGWRNTKTYLCSQGPTDKTLHDFWRMIWEQGVTVVVMLTGIEEHGKSKCAQYWADLGAKEIEKEFIVGVLAVRHYADYCVRKFLVNRIAGGITEEREILQFHYTMWKDFLTPEQPSWILRFVKRVNEHYVPDRGPLLVHCSAGVGRTGTFVAIDMLLDDLEGPGDQVDIFSCVSYLRHQRMHLVQTTKQYVFIYRALMEHAHFGDSEIEIGHLRDHYLQLKEKTNLEGKDGLALEFEKLNDVIEDQKSCLVGQMEANQTKNRYNFILPYDINRVILPSSPSRDNSSYINASFIQGYDRSQSFIVTQDPLDTTVVDFWRMIIEQNISTIVMLSELGCSPSQTKCHPYWPVNSELICDYVKVKFVREEANDFYIRRDFDIVNAKSLESHGITQLQHKGWVGQIEQDSCISILAVIDAAQMSQASARIGLTMTPGTPHIGVGGYISGAVDPAGPICVHCSGGGDRSSVFVTLFELIQQLRAEERVDVFQAARFTRSQRPCTLQTANQYEFLYRGLLTYIETHQLCDMADTQL</sequence>
<evidence type="ECO:0000259" key="14">
    <source>
        <dbReference type="PROSITE" id="PS50056"/>
    </source>
</evidence>
<dbReference type="EnsemblMetazoa" id="XM_022805022">
    <property type="protein sequence ID" value="XP_022660757"/>
    <property type="gene ID" value="LOC111250184"/>
</dbReference>
<dbReference type="InterPro" id="IPR036179">
    <property type="entry name" value="Ig-like_dom_sf"/>
</dbReference>
<proteinExistence type="predicted"/>
<feature type="domain" description="Tyrosine specific protein phosphatases" evidence="14">
    <location>
        <begin position="1184"/>
        <end position="1259"/>
    </location>
</feature>
<evidence type="ECO:0000256" key="11">
    <source>
        <dbReference type="SAM" id="MobiDB-lite"/>
    </source>
</evidence>
<dbReference type="PANTHER" id="PTHR46957">
    <property type="entry name" value="CYTOKINE RECEPTOR"/>
    <property type="match status" value="1"/>
</dbReference>
<feature type="compositionally biased region" description="Polar residues" evidence="11">
    <location>
        <begin position="777"/>
        <end position="786"/>
    </location>
</feature>
<keyword evidence="6" id="KW-0904">Protein phosphatase</keyword>
<dbReference type="SUPFAM" id="SSF48726">
    <property type="entry name" value="Immunoglobulin"/>
    <property type="match status" value="2"/>
</dbReference>
<feature type="domain" description="Fibronectin type-III" evidence="16">
    <location>
        <begin position="536"/>
        <end position="645"/>
    </location>
</feature>
<dbReference type="PROSITE" id="PS50835">
    <property type="entry name" value="IG_LIKE"/>
    <property type="match status" value="2"/>
</dbReference>
<dbReference type="SMART" id="SM00060">
    <property type="entry name" value="FN3"/>
    <property type="match status" value="3"/>
</dbReference>
<dbReference type="Pfam" id="PF00102">
    <property type="entry name" value="Y_phosphatase"/>
    <property type="match status" value="2"/>
</dbReference>
<name>A0A7M7K5H1_VARDE</name>
<dbReference type="SMART" id="SM00409">
    <property type="entry name" value="IG"/>
    <property type="match status" value="2"/>
</dbReference>
<dbReference type="GO" id="GO:0016020">
    <property type="term" value="C:membrane"/>
    <property type="evidence" value="ECO:0007669"/>
    <property type="project" value="UniProtKB-SubCell"/>
</dbReference>
<dbReference type="InterPro" id="IPR000387">
    <property type="entry name" value="Tyr_Pase_dom"/>
</dbReference>
<dbReference type="PRINTS" id="PR00700">
    <property type="entry name" value="PRTYPHPHTASE"/>
</dbReference>
<feature type="domain" description="Fibronectin type-III" evidence="16">
    <location>
        <begin position="335"/>
        <end position="431"/>
    </location>
</feature>
<dbReference type="Gene3D" id="3.90.190.10">
    <property type="entry name" value="Protein tyrosine phosphatase superfamily"/>
    <property type="match status" value="2"/>
</dbReference>
<evidence type="ECO:0000256" key="1">
    <source>
        <dbReference type="ARBA" id="ARBA00004167"/>
    </source>
</evidence>
<dbReference type="OrthoDB" id="6058203at2759"/>
<dbReference type="InterPro" id="IPR013783">
    <property type="entry name" value="Ig-like_fold"/>
</dbReference>
<reference evidence="17" key="1">
    <citation type="submission" date="2021-01" db="UniProtKB">
        <authorList>
            <consortium name="EnsemblMetazoa"/>
        </authorList>
    </citation>
    <scope>IDENTIFICATION</scope>
</reference>
<feature type="domain" description="Ig-like" evidence="15">
    <location>
        <begin position="64"/>
        <end position="141"/>
    </location>
</feature>
<dbReference type="CDD" id="cd00047">
    <property type="entry name" value="PTPc"/>
    <property type="match status" value="1"/>
</dbReference>
<dbReference type="GO" id="GO:0048666">
    <property type="term" value="P:neuron development"/>
    <property type="evidence" value="ECO:0007669"/>
    <property type="project" value="UniProtKB-ARBA"/>
</dbReference>
<dbReference type="InterPro" id="IPR016130">
    <property type="entry name" value="Tyr_Pase_AS"/>
</dbReference>
<feature type="region of interest" description="Disordered" evidence="11">
    <location>
        <begin position="777"/>
        <end position="801"/>
    </location>
</feature>
<dbReference type="PROSITE" id="PS00383">
    <property type="entry name" value="TYR_PHOSPHATASE_1"/>
    <property type="match status" value="2"/>
</dbReference>
<keyword evidence="9" id="KW-0325">Glycoprotein</keyword>
<comment type="subcellular location">
    <subcellularLocation>
        <location evidence="1">Membrane</location>
        <topology evidence="1">Single-pass membrane protein</topology>
    </subcellularLocation>
</comment>
<dbReference type="InParanoid" id="A0A7M7K5H1"/>